<dbReference type="Gene3D" id="3.90.550.10">
    <property type="entry name" value="Spore Coat Polysaccharide Biosynthesis Protein SpsA, Chain A"/>
    <property type="match status" value="1"/>
</dbReference>
<dbReference type="EMBL" id="LCFB01000004">
    <property type="protein sequence ID" value="KKS85863.1"/>
    <property type="molecule type" value="Genomic_DNA"/>
</dbReference>
<protein>
    <submittedName>
        <fullName evidence="5">Glycosyl transferase, family 2</fullName>
    </submittedName>
</protein>
<dbReference type="CDD" id="cd04186">
    <property type="entry name" value="GT_2_like_c"/>
    <property type="match status" value="1"/>
</dbReference>
<dbReference type="PANTHER" id="PTHR43179">
    <property type="entry name" value="RHAMNOSYLTRANSFERASE WBBL"/>
    <property type="match status" value="1"/>
</dbReference>
<organism evidence="5 6">
    <name type="scientific">Candidatus Gottesmanbacteria bacterium GW2011_GWA1_43_11</name>
    <dbReference type="NCBI Taxonomy" id="1618436"/>
    <lineage>
        <taxon>Bacteria</taxon>
        <taxon>Candidatus Gottesmaniibacteriota</taxon>
    </lineage>
</organism>
<evidence type="ECO:0000256" key="3">
    <source>
        <dbReference type="ARBA" id="ARBA00022679"/>
    </source>
</evidence>
<gene>
    <name evidence="5" type="ORF">UV59_C0004G0011</name>
</gene>
<accession>A0A0G1FG83</accession>
<evidence type="ECO:0000313" key="6">
    <source>
        <dbReference type="Proteomes" id="UP000034543"/>
    </source>
</evidence>
<dbReference type="InterPro" id="IPR029044">
    <property type="entry name" value="Nucleotide-diphossugar_trans"/>
</dbReference>
<dbReference type="AlphaFoldDB" id="A0A0G1FG83"/>
<comment type="similarity">
    <text evidence="1">Belongs to the glycosyltransferase 2 family.</text>
</comment>
<evidence type="ECO:0000256" key="1">
    <source>
        <dbReference type="ARBA" id="ARBA00006739"/>
    </source>
</evidence>
<name>A0A0G1FG83_9BACT</name>
<dbReference type="SUPFAM" id="SSF53448">
    <property type="entry name" value="Nucleotide-diphospho-sugar transferases"/>
    <property type="match status" value="1"/>
</dbReference>
<dbReference type="STRING" id="1618436.UV59_C0004G0011"/>
<keyword evidence="2" id="KW-0328">Glycosyltransferase</keyword>
<feature type="domain" description="Glycosyltransferase 2-like" evidence="4">
    <location>
        <begin position="4"/>
        <end position="164"/>
    </location>
</feature>
<evidence type="ECO:0000256" key="2">
    <source>
        <dbReference type="ARBA" id="ARBA00022676"/>
    </source>
</evidence>
<keyword evidence="3 5" id="KW-0808">Transferase</keyword>
<proteinExistence type="inferred from homology"/>
<evidence type="ECO:0000313" key="5">
    <source>
        <dbReference type="EMBL" id="KKS85863.1"/>
    </source>
</evidence>
<sequence>MTVSIVIPNYNGKALLVKNLPKVLAVAPQTEIIIVDDSSTDGSVEFLKKNFPKIKLIEKVQNHGFATSVNLGVRAAKGDIVFLLNSDAVPEKGFLTPILENFKHNEQLFAIGCLDKSIEGERIIERGRGIGRFERGFLAHGRGEINQSNTLWASGGSSAFRKHIWEQLGGMDEVFDPFYWEDIDLSYRALKSGFEVVFESKNVVTHSHEEGSIAKSFSSTQIKIISYRNQILFVWKNITDRNYYLNHFMWLPYHLLRSLFTGEGVFVRGLLEALRKLPKIMEARRKAQKLFTRTDAQVLSVFSK</sequence>
<reference evidence="5 6" key="1">
    <citation type="journal article" date="2015" name="Nature">
        <title>rRNA introns, odd ribosomes, and small enigmatic genomes across a large radiation of phyla.</title>
        <authorList>
            <person name="Brown C.T."/>
            <person name="Hug L.A."/>
            <person name="Thomas B.C."/>
            <person name="Sharon I."/>
            <person name="Castelle C.J."/>
            <person name="Singh A."/>
            <person name="Wilkins M.J."/>
            <person name="Williams K.H."/>
            <person name="Banfield J.F."/>
        </authorList>
    </citation>
    <scope>NUCLEOTIDE SEQUENCE [LARGE SCALE GENOMIC DNA]</scope>
</reference>
<comment type="caution">
    <text evidence="5">The sequence shown here is derived from an EMBL/GenBank/DDBJ whole genome shotgun (WGS) entry which is preliminary data.</text>
</comment>
<dbReference type="GO" id="GO:0016757">
    <property type="term" value="F:glycosyltransferase activity"/>
    <property type="evidence" value="ECO:0007669"/>
    <property type="project" value="UniProtKB-KW"/>
</dbReference>
<dbReference type="Proteomes" id="UP000034543">
    <property type="component" value="Unassembled WGS sequence"/>
</dbReference>
<evidence type="ECO:0000259" key="4">
    <source>
        <dbReference type="Pfam" id="PF00535"/>
    </source>
</evidence>
<dbReference type="Pfam" id="PF00535">
    <property type="entry name" value="Glycos_transf_2"/>
    <property type="match status" value="1"/>
</dbReference>
<dbReference type="InterPro" id="IPR001173">
    <property type="entry name" value="Glyco_trans_2-like"/>
</dbReference>
<dbReference type="PANTHER" id="PTHR43179:SF12">
    <property type="entry name" value="GALACTOFURANOSYLTRANSFERASE GLFT2"/>
    <property type="match status" value="1"/>
</dbReference>